<keyword evidence="1" id="KW-0732">Signal</keyword>
<dbReference type="EMBL" id="PHFL01000060">
    <property type="protein sequence ID" value="RFM23622.1"/>
    <property type="molecule type" value="Genomic_DNA"/>
</dbReference>
<dbReference type="InterPro" id="IPR052177">
    <property type="entry name" value="Divisome_Glycosyl_Hydrolase"/>
</dbReference>
<protein>
    <submittedName>
        <fullName evidence="3">Glycoside hydrolase</fullName>
    </submittedName>
</protein>
<dbReference type="AlphaFoldDB" id="A0A395LYQ2"/>
<dbReference type="GO" id="GO:0016787">
    <property type="term" value="F:hydrolase activity"/>
    <property type="evidence" value="ECO:0007669"/>
    <property type="project" value="UniProtKB-KW"/>
</dbReference>
<evidence type="ECO:0000313" key="4">
    <source>
        <dbReference type="Proteomes" id="UP000266389"/>
    </source>
</evidence>
<name>A0A395LYQ2_9BACT</name>
<feature type="domain" description="Glycosyl hydrolase-like 10" evidence="2">
    <location>
        <begin position="25"/>
        <end position="338"/>
    </location>
</feature>
<dbReference type="SUPFAM" id="SSF49265">
    <property type="entry name" value="Fibronectin type III"/>
    <property type="match status" value="1"/>
</dbReference>
<dbReference type="PANTHER" id="PTHR43405:SF1">
    <property type="entry name" value="GLYCOSYL HYDROLASE DIGH"/>
    <property type="match status" value="1"/>
</dbReference>
<evidence type="ECO:0000259" key="2">
    <source>
        <dbReference type="Pfam" id="PF02638"/>
    </source>
</evidence>
<evidence type="ECO:0000313" key="3">
    <source>
        <dbReference type="EMBL" id="RFM23622.1"/>
    </source>
</evidence>
<organism evidence="3 4">
    <name type="scientific">Candidatus Thermochlorobacter aerophilus</name>
    <dbReference type="NCBI Taxonomy" id="1868324"/>
    <lineage>
        <taxon>Bacteria</taxon>
        <taxon>Pseudomonadati</taxon>
        <taxon>Chlorobiota</taxon>
        <taxon>Chlorobiia</taxon>
        <taxon>Chlorobiales</taxon>
        <taxon>Candidatus Thermochlorobacteriaceae</taxon>
        <taxon>Candidatus Thermochlorobacter</taxon>
    </lineage>
</organism>
<dbReference type="InterPro" id="IPR003790">
    <property type="entry name" value="GHL10"/>
</dbReference>
<sequence>MMLAFGATLAKAQAKWQGKIPPKYEFRAAWIATVSNIDFPSRKGLPADSQRLEFQAILDTLKQCGINAVVVQIRPAADAFYPSPHEPWSEWLTGTQGKAPEPYYDVLAFMIESAHQRNLEFHAWFNPYRAVFDVESASLAPNHITVLKPEWFFQYGKKKYFNPGLPEVRHYITELIADVVRRYDIDAVHFDDYFYPYHIPNEPFCADSATFRQYPNGFTSIEDWRRHNVDLLIEAVHQKILSIKPKVKFGISPFAVWRNRKDDKAGSATSAGQPTYDYLYADVRKWLKEGWIDYVAPQLYFPIGFSRVPYEVMVAWWSRNSFGRHLYIGQAAYRIGQDSLWKNPSELPNQLRLNRANPTVKGSIYFSTRSLLKNPLGILDTLKHDFYRTPALIPPMPWKDRVPPRPPKNLTITSSDTGITLTWQKPRPARDKDTAAYFVVYRFGLKQPLALHDPRHIVAVVRDTVWHSRSTDAGKYAVTAVDRLHNESQPAQVMWSRRTFRRAEATSR</sequence>
<dbReference type="Pfam" id="PF02638">
    <property type="entry name" value="GHL10"/>
    <property type="match status" value="1"/>
</dbReference>
<proteinExistence type="predicted"/>
<comment type="caution">
    <text evidence="3">The sequence shown here is derived from an EMBL/GenBank/DDBJ whole genome shotgun (WGS) entry which is preliminary data.</text>
</comment>
<keyword evidence="3" id="KW-0378">Hydrolase</keyword>
<dbReference type="InterPro" id="IPR013783">
    <property type="entry name" value="Ig-like_fold"/>
</dbReference>
<dbReference type="InterPro" id="IPR036116">
    <property type="entry name" value="FN3_sf"/>
</dbReference>
<dbReference type="PANTHER" id="PTHR43405">
    <property type="entry name" value="GLYCOSYL HYDROLASE DIGH"/>
    <property type="match status" value="1"/>
</dbReference>
<dbReference type="InterPro" id="IPR017853">
    <property type="entry name" value="GH"/>
</dbReference>
<evidence type="ECO:0000256" key="1">
    <source>
        <dbReference type="ARBA" id="ARBA00022729"/>
    </source>
</evidence>
<dbReference type="Proteomes" id="UP000266389">
    <property type="component" value="Unassembled WGS sequence"/>
</dbReference>
<dbReference type="SUPFAM" id="SSF51445">
    <property type="entry name" value="(Trans)glycosidases"/>
    <property type="match status" value="1"/>
</dbReference>
<dbReference type="Gene3D" id="3.20.20.80">
    <property type="entry name" value="Glycosidases"/>
    <property type="match status" value="1"/>
</dbReference>
<dbReference type="Gene3D" id="2.60.40.10">
    <property type="entry name" value="Immunoglobulins"/>
    <property type="match status" value="1"/>
</dbReference>
<gene>
    <name evidence="3" type="ORF">D0433_09640</name>
</gene>
<reference evidence="3 4" key="1">
    <citation type="journal article" date="2011" name="ISME J.">
        <title>Community ecology of hot spring cyanobacterial mats: predominant populations and their functional potential.</title>
        <authorList>
            <person name="Klatt C.G."/>
            <person name="Wood J.M."/>
            <person name="Rusch D.B."/>
            <person name="Bateson M.M."/>
            <person name="Hamamura N."/>
            <person name="Heidelberg J.F."/>
            <person name="Grossman A.R."/>
            <person name="Bhaya D."/>
            <person name="Cohan F.M."/>
            <person name="Kuhl M."/>
            <person name="Bryant D.A."/>
            <person name="Ward D.M."/>
        </authorList>
    </citation>
    <scope>NUCLEOTIDE SEQUENCE [LARGE SCALE GENOMIC DNA]</scope>
    <source>
        <strain evidence="3">OS</strain>
    </source>
</reference>
<accession>A0A395LYQ2</accession>